<dbReference type="Gene3D" id="3.50.30.50">
    <property type="entry name" value="Putative cyclase"/>
    <property type="match status" value="1"/>
</dbReference>
<dbReference type="EMBL" id="GEBQ01003629">
    <property type="protein sequence ID" value="JAT36348.1"/>
    <property type="molecule type" value="Transcribed_RNA"/>
</dbReference>
<organism evidence="3">
    <name type="scientific">Graphocephala atropunctata</name>
    <dbReference type="NCBI Taxonomy" id="36148"/>
    <lineage>
        <taxon>Eukaryota</taxon>
        <taxon>Metazoa</taxon>
        <taxon>Ecdysozoa</taxon>
        <taxon>Arthropoda</taxon>
        <taxon>Hexapoda</taxon>
        <taxon>Insecta</taxon>
        <taxon>Pterygota</taxon>
        <taxon>Neoptera</taxon>
        <taxon>Paraneoptera</taxon>
        <taxon>Hemiptera</taxon>
        <taxon>Auchenorrhyncha</taxon>
        <taxon>Membracoidea</taxon>
        <taxon>Cicadellidae</taxon>
        <taxon>Cicadellinae</taxon>
        <taxon>Cicadellini</taxon>
        <taxon>Graphocephala</taxon>
    </lineage>
</organism>
<evidence type="ECO:0000256" key="2">
    <source>
        <dbReference type="SAM" id="SignalP"/>
    </source>
</evidence>
<reference evidence="3" key="1">
    <citation type="submission" date="2015-11" db="EMBL/GenBank/DDBJ databases">
        <title>De novo transcriptome assembly of four potential Pierce s Disease insect vectors from Arizona vineyards.</title>
        <authorList>
            <person name="Tassone E.E."/>
        </authorList>
    </citation>
    <scope>NUCLEOTIDE SEQUENCE</scope>
</reference>
<dbReference type="GO" id="GO:0004061">
    <property type="term" value="F:arylformamidase activity"/>
    <property type="evidence" value="ECO:0007669"/>
    <property type="project" value="InterPro"/>
</dbReference>
<proteinExistence type="inferred from homology"/>
<evidence type="ECO:0000313" key="3">
    <source>
        <dbReference type="EMBL" id="JAT36348.1"/>
    </source>
</evidence>
<evidence type="ECO:0000256" key="1">
    <source>
        <dbReference type="ARBA" id="ARBA00007865"/>
    </source>
</evidence>
<sequence>RALIVALALFMGWGGHALKDCSIMGSLLTYYINGVNGPCWPGFLPFIVIPEIPQGALLDGFSEDRYISGDEVATFIETGGAYIEDGQRIGDLGPEHLFLVETIHIDVTAKAAKDPNYEITVEDIEEWICNNGPIPPRAFVIFNTGWSFKRGNRYYGPDTVVDLDELSNNIGADILELPFLIPGVLEFAWPGLSDKAAQFLLECFFVVGVGIDTPSVDAGFRYTAYSSDVPDSRGVRRFLTIYGMYLVQNILLLDIHLPPRGIFTTLGVFNMCRATRAPVNIYVEFCVDRNPSLCCEVVDYQNVIFGTHPHRRP</sequence>
<dbReference type="InterPro" id="IPR007325">
    <property type="entry name" value="KFase/CYL"/>
</dbReference>
<dbReference type="GO" id="GO:0019441">
    <property type="term" value="P:L-tryptophan catabolic process to kynurenine"/>
    <property type="evidence" value="ECO:0007669"/>
    <property type="project" value="InterPro"/>
</dbReference>
<name>A0A1B6MK71_9HEMI</name>
<accession>A0A1B6MK71</accession>
<feature type="signal peptide" evidence="2">
    <location>
        <begin position="1"/>
        <end position="17"/>
    </location>
</feature>
<dbReference type="Pfam" id="PF04199">
    <property type="entry name" value="Cyclase"/>
    <property type="match status" value="1"/>
</dbReference>
<keyword evidence="2" id="KW-0732">Signal</keyword>
<dbReference type="SUPFAM" id="SSF102198">
    <property type="entry name" value="Putative cyclase"/>
    <property type="match status" value="1"/>
</dbReference>
<comment type="similarity">
    <text evidence="1">Belongs to the Cyclase 1 superfamily.</text>
</comment>
<dbReference type="AlphaFoldDB" id="A0A1B6MK71"/>
<gene>
    <name evidence="3" type="ORF">g.39319</name>
</gene>
<feature type="chain" id="PRO_5008588313" evidence="2">
    <location>
        <begin position="18"/>
        <end position="313"/>
    </location>
</feature>
<dbReference type="InterPro" id="IPR037175">
    <property type="entry name" value="KFase_sf"/>
</dbReference>
<feature type="non-terminal residue" evidence="3">
    <location>
        <position position="1"/>
    </location>
</feature>
<protein>
    <submittedName>
        <fullName evidence="3">Uncharacterized protein</fullName>
    </submittedName>
</protein>